<feature type="active site" evidence="7">
    <location>
        <position position="130"/>
    </location>
</feature>
<dbReference type="Pfam" id="PF00145">
    <property type="entry name" value="DNA_methylase"/>
    <property type="match status" value="1"/>
</dbReference>
<keyword evidence="3 7" id="KW-0808">Transferase</keyword>
<dbReference type="NCBIfam" id="TIGR00675">
    <property type="entry name" value="dcm"/>
    <property type="match status" value="1"/>
</dbReference>
<dbReference type="GO" id="GO:0044027">
    <property type="term" value="P:negative regulation of gene expression via chromosomal CpG island methylation"/>
    <property type="evidence" value="ECO:0007669"/>
    <property type="project" value="TreeGrafter"/>
</dbReference>
<dbReference type="PANTHER" id="PTHR10629:SF52">
    <property type="entry name" value="DNA (CYTOSINE-5)-METHYLTRANSFERASE 1"/>
    <property type="match status" value="1"/>
</dbReference>
<keyword evidence="2 7" id="KW-0489">Methyltransferase</keyword>
<gene>
    <name evidence="9" type="ORF">H9894_03725</name>
</gene>
<comment type="catalytic activity">
    <reaction evidence="6">
        <text>a 2'-deoxycytidine in DNA + S-adenosyl-L-methionine = a 5-methyl-2'-deoxycytidine in DNA + S-adenosyl-L-homocysteine + H(+)</text>
        <dbReference type="Rhea" id="RHEA:13681"/>
        <dbReference type="Rhea" id="RHEA-COMP:11369"/>
        <dbReference type="Rhea" id="RHEA-COMP:11370"/>
        <dbReference type="ChEBI" id="CHEBI:15378"/>
        <dbReference type="ChEBI" id="CHEBI:57856"/>
        <dbReference type="ChEBI" id="CHEBI:59789"/>
        <dbReference type="ChEBI" id="CHEBI:85452"/>
        <dbReference type="ChEBI" id="CHEBI:85454"/>
        <dbReference type="EC" id="2.1.1.37"/>
    </reaction>
</comment>
<organism evidence="9 10">
    <name type="scientific">Candidatus Desulfovibrio intestinipullorum</name>
    <dbReference type="NCBI Taxonomy" id="2838536"/>
    <lineage>
        <taxon>Bacteria</taxon>
        <taxon>Pseudomonadati</taxon>
        <taxon>Thermodesulfobacteriota</taxon>
        <taxon>Desulfovibrionia</taxon>
        <taxon>Desulfovibrionales</taxon>
        <taxon>Desulfovibrionaceae</taxon>
        <taxon>Desulfovibrio</taxon>
    </lineage>
</organism>
<dbReference type="InterPro" id="IPR001525">
    <property type="entry name" value="C5_MeTfrase"/>
</dbReference>
<evidence type="ECO:0000256" key="8">
    <source>
        <dbReference type="RuleBase" id="RU000416"/>
    </source>
</evidence>
<dbReference type="PRINTS" id="PR00105">
    <property type="entry name" value="C5METTRFRASE"/>
</dbReference>
<dbReference type="AlphaFoldDB" id="A0A9D1PVG1"/>
<dbReference type="InterPro" id="IPR029063">
    <property type="entry name" value="SAM-dependent_MTases_sf"/>
</dbReference>
<dbReference type="Proteomes" id="UP000886752">
    <property type="component" value="Unassembled WGS sequence"/>
</dbReference>
<protein>
    <recommendedName>
        <fullName evidence="1">DNA (cytosine-5-)-methyltransferase</fullName>
        <ecNumber evidence="1">2.1.1.37</ecNumber>
    </recommendedName>
</protein>
<comment type="caution">
    <text evidence="9">The sequence shown here is derived from an EMBL/GenBank/DDBJ whole genome shotgun (WGS) entry which is preliminary data.</text>
</comment>
<evidence type="ECO:0000256" key="7">
    <source>
        <dbReference type="PROSITE-ProRule" id="PRU01016"/>
    </source>
</evidence>
<evidence type="ECO:0000256" key="6">
    <source>
        <dbReference type="ARBA" id="ARBA00047422"/>
    </source>
</evidence>
<evidence type="ECO:0000256" key="3">
    <source>
        <dbReference type="ARBA" id="ARBA00022679"/>
    </source>
</evidence>
<comment type="similarity">
    <text evidence="7 8">Belongs to the class I-like SAM-binding methyltransferase superfamily. C5-methyltransferase family.</text>
</comment>
<keyword evidence="4 7" id="KW-0949">S-adenosyl-L-methionine</keyword>
<name>A0A9D1PVG1_9BACT</name>
<dbReference type="Gene3D" id="3.90.120.10">
    <property type="entry name" value="DNA Methylase, subunit A, domain 2"/>
    <property type="match status" value="1"/>
</dbReference>
<dbReference type="PROSITE" id="PS51679">
    <property type="entry name" value="SAM_MT_C5"/>
    <property type="match status" value="1"/>
</dbReference>
<evidence type="ECO:0000313" key="10">
    <source>
        <dbReference type="Proteomes" id="UP000886752"/>
    </source>
</evidence>
<evidence type="ECO:0000256" key="5">
    <source>
        <dbReference type="ARBA" id="ARBA00022747"/>
    </source>
</evidence>
<keyword evidence="5" id="KW-0680">Restriction system</keyword>
<evidence type="ECO:0000313" key="9">
    <source>
        <dbReference type="EMBL" id="HIW00279.1"/>
    </source>
</evidence>
<dbReference type="PANTHER" id="PTHR10629">
    <property type="entry name" value="CYTOSINE-SPECIFIC METHYLTRANSFERASE"/>
    <property type="match status" value="1"/>
</dbReference>
<dbReference type="EMBL" id="DXHV01000041">
    <property type="protein sequence ID" value="HIW00279.1"/>
    <property type="molecule type" value="Genomic_DNA"/>
</dbReference>
<dbReference type="GO" id="GO:0032259">
    <property type="term" value="P:methylation"/>
    <property type="evidence" value="ECO:0007669"/>
    <property type="project" value="UniProtKB-KW"/>
</dbReference>
<evidence type="ECO:0000256" key="2">
    <source>
        <dbReference type="ARBA" id="ARBA00022603"/>
    </source>
</evidence>
<sequence>MDPKTFPYIDLFAGAGGLGEGFSACSFGNRKVFDGVLSVENNGQACETLRLRHFFRQFDKNDVPEDYYAYLQGDLSRELLFQRYAPEAQKAMHCVLELTLEDKSRDRLNAEIARRIKGHDKWVLLGGPPCQAYSLAGRARRTGDAKLKTDPRQTLYIQYLNLLSDFAPPVFVMENVQGLLSARIDNHAILEKILAYLRMERHHYRLFSIATGKEVAFSEDFPTLLVNTADYGIPQKRKRLFLLGIRGDIRVTPRHLQRCDQLTVEDAIGDLPAIRSKISRRTSADSSDWLSAVLALRNVDMQGIAPDLVEHVYRRLHELESGNDTIRKKCPPEMTDFYQWSHDRRLAVIPQHEARGHMPSDLMRYFFASAYAEHTGKSPKLPDFPVELLPQHRNVIECTGKMIFNDRFRVQLKDAPSTTVTAHIQKDGHYFIHYDPLQCRSLTVREAARLQTFPDNYFFEGHRTEQYRQIGNAVPPLFATKIAAIVHDILERA</sequence>
<accession>A0A9D1PVG1</accession>
<dbReference type="EC" id="2.1.1.37" evidence="1"/>
<dbReference type="InterPro" id="IPR050390">
    <property type="entry name" value="C5-Methyltransferase"/>
</dbReference>
<dbReference type="SUPFAM" id="SSF53335">
    <property type="entry name" value="S-adenosyl-L-methionine-dependent methyltransferases"/>
    <property type="match status" value="1"/>
</dbReference>
<proteinExistence type="inferred from homology"/>
<evidence type="ECO:0000256" key="1">
    <source>
        <dbReference type="ARBA" id="ARBA00011975"/>
    </source>
</evidence>
<evidence type="ECO:0000256" key="4">
    <source>
        <dbReference type="ARBA" id="ARBA00022691"/>
    </source>
</evidence>
<dbReference type="GO" id="GO:0009307">
    <property type="term" value="P:DNA restriction-modification system"/>
    <property type="evidence" value="ECO:0007669"/>
    <property type="project" value="UniProtKB-KW"/>
</dbReference>
<reference evidence="9" key="2">
    <citation type="submission" date="2021-04" db="EMBL/GenBank/DDBJ databases">
        <authorList>
            <person name="Gilroy R."/>
        </authorList>
    </citation>
    <scope>NUCLEOTIDE SEQUENCE</scope>
    <source>
        <strain evidence="9">ChiHecec2B26-446</strain>
    </source>
</reference>
<dbReference type="GO" id="GO:0003886">
    <property type="term" value="F:DNA (cytosine-5-)-methyltransferase activity"/>
    <property type="evidence" value="ECO:0007669"/>
    <property type="project" value="UniProtKB-EC"/>
</dbReference>
<dbReference type="Gene3D" id="3.40.50.150">
    <property type="entry name" value="Vaccinia Virus protein VP39"/>
    <property type="match status" value="1"/>
</dbReference>
<reference evidence="9" key="1">
    <citation type="journal article" date="2021" name="PeerJ">
        <title>Extensive microbial diversity within the chicken gut microbiome revealed by metagenomics and culture.</title>
        <authorList>
            <person name="Gilroy R."/>
            <person name="Ravi A."/>
            <person name="Getino M."/>
            <person name="Pursley I."/>
            <person name="Horton D.L."/>
            <person name="Alikhan N.F."/>
            <person name="Baker D."/>
            <person name="Gharbi K."/>
            <person name="Hall N."/>
            <person name="Watson M."/>
            <person name="Adriaenssens E.M."/>
            <person name="Foster-Nyarko E."/>
            <person name="Jarju S."/>
            <person name="Secka A."/>
            <person name="Antonio M."/>
            <person name="Oren A."/>
            <person name="Chaudhuri R.R."/>
            <person name="La Ragione R."/>
            <person name="Hildebrand F."/>
            <person name="Pallen M.J."/>
        </authorList>
    </citation>
    <scope>NUCLEOTIDE SEQUENCE</scope>
    <source>
        <strain evidence="9">ChiHecec2B26-446</strain>
    </source>
</reference>
<dbReference type="GO" id="GO:0003677">
    <property type="term" value="F:DNA binding"/>
    <property type="evidence" value="ECO:0007669"/>
    <property type="project" value="TreeGrafter"/>
</dbReference>